<organism evidence="2 3">
    <name type="scientific">Mycena indigotica</name>
    <dbReference type="NCBI Taxonomy" id="2126181"/>
    <lineage>
        <taxon>Eukaryota</taxon>
        <taxon>Fungi</taxon>
        <taxon>Dikarya</taxon>
        <taxon>Basidiomycota</taxon>
        <taxon>Agaricomycotina</taxon>
        <taxon>Agaricomycetes</taxon>
        <taxon>Agaricomycetidae</taxon>
        <taxon>Agaricales</taxon>
        <taxon>Marasmiineae</taxon>
        <taxon>Mycenaceae</taxon>
        <taxon>Mycena</taxon>
    </lineage>
</organism>
<evidence type="ECO:0000256" key="1">
    <source>
        <dbReference type="SAM" id="MobiDB-lite"/>
    </source>
</evidence>
<dbReference type="RefSeq" id="XP_037218928.1">
    <property type="nucleotide sequence ID" value="XM_037363284.1"/>
</dbReference>
<sequence>MPSMARMNDWASTRARQARCHTSTIIVNRIKIRDWRPATPIDIARKRRELSKLRLGKPRTGKARNTPGGGTP</sequence>
<proteinExistence type="predicted"/>
<keyword evidence="3" id="KW-1185">Reference proteome</keyword>
<dbReference type="Proteomes" id="UP000636479">
    <property type="component" value="Unassembled WGS sequence"/>
</dbReference>
<name>A0A8H6SJS8_9AGAR</name>
<evidence type="ECO:0000313" key="3">
    <source>
        <dbReference type="Proteomes" id="UP000636479"/>
    </source>
</evidence>
<reference evidence="2" key="1">
    <citation type="submission" date="2020-05" db="EMBL/GenBank/DDBJ databases">
        <title>Mycena genomes resolve the evolution of fungal bioluminescence.</title>
        <authorList>
            <person name="Tsai I.J."/>
        </authorList>
    </citation>
    <scope>NUCLEOTIDE SEQUENCE</scope>
    <source>
        <strain evidence="2">171206Taipei</strain>
    </source>
</reference>
<accession>A0A8H6SJS8</accession>
<feature type="compositionally biased region" description="Basic residues" evidence="1">
    <location>
        <begin position="49"/>
        <end position="62"/>
    </location>
</feature>
<gene>
    <name evidence="2" type="ORF">MIND_00655700</name>
</gene>
<protein>
    <submittedName>
        <fullName evidence="2">Uncharacterized protein</fullName>
    </submittedName>
</protein>
<comment type="caution">
    <text evidence="2">The sequence shown here is derived from an EMBL/GenBank/DDBJ whole genome shotgun (WGS) entry which is preliminary data.</text>
</comment>
<evidence type="ECO:0000313" key="2">
    <source>
        <dbReference type="EMBL" id="KAF7300928.1"/>
    </source>
</evidence>
<feature type="region of interest" description="Disordered" evidence="1">
    <location>
        <begin position="49"/>
        <end position="72"/>
    </location>
</feature>
<dbReference type="GeneID" id="59345800"/>
<dbReference type="EMBL" id="JACAZF010000006">
    <property type="protein sequence ID" value="KAF7300928.1"/>
    <property type="molecule type" value="Genomic_DNA"/>
</dbReference>
<dbReference type="AlphaFoldDB" id="A0A8H6SJS8"/>